<dbReference type="SMART" id="SM00530">
    <property type="entry name" value="HTH_XRE"/>
    <property type="match status" value="1"/>
</dbReference>
<organism evidence="2 3">
    <name type="scientific">Salisediminibacterium beveridgei</name>
    <dbReference type="NCBI Taxonomy" id="632773"/>
    <lineage>
        <taxon>Bacteria</taxon>
        <taxon>Bacillati</taxon>
        <taxon>Bacillota</taxon>
        <taxon>Bacilli</taxon>
        <taxon>Bacillales</taxon>
        <taxon>Bacillaceae</taxon>
        <taxon>Salisediminibacterium</taxon>
    </lineage>
</organism>
<dbReference type="PROSITE" id="PS50943">
    <property type="entry name" value="HTH_CROC1"/>
    <property type="match status" value="1"/>
</dbReference>
<dbReference type="Gene3D" id="1.10.260.40">
    <property type="entry name" value="lambda repressor-like DNA-binding domains"/>
    <property type="match status" value="1"/>
</dbReference>
<protein>
    <recommendedName>
        <fullName evidence="1">HTH cro/C1-type domain-containing protein</fullName>
    </recommendedName>
</protein>
<proteinExistence type="predicted"/>
<dbReference type="InterPro" id="IPR001387">
    <property type="entry name" value="Cro/C1-type_HTH"/>
</dbReference>
<name>A0A1D7QSS0_9BACI</name>
<feature type="domain" description="HTH cro/C1-type" evidence="1">
    <location>
        <begin position="21"/>
        <end position="74"/>
    </location>
</feature>
<dbReference type="STRING" id="632773.BBEV_0694"/>
<dbReference type="EMBL" id="CP012502">
    <property type="protein sequence ID" value="AOM82066.1"/>
    <property type="molecule type" value="Genomic_DNA"/>
</dbReference>
<gene>
    <name evidence="2" type="ORF">BBEV_0694</name>
</gene>
<dbReference type="InterPro" id="IPR010982">
    <property type="entry name" value="Lambda_DNA-bd_dom_sf"/>
</dbReference>
<keyword evidence="3" id="KW-1185">Reference proteome</keyword>
<dbReference type="AlphaFoldDB" id="A0A1D7QSS0"/>
<evidence type="ECO:0000313" key="2">
    <source>
        <dbReference type="EMBL" id="AOM82066.1"/>
    </source>
</evidence>
<evidence type="ECO:0000313" key="3">
    <source>
        <dbReference type="Proteomes" id="UP000094463"/>
    </source>
</evidence>
<dbReference type="OrthoDB" id="2679499at2"/>
<dbReference type="Proteomes" id="UP000094463">
    <property type="component" value="Chromosome"/>
</dbReference>
<evidence type="ECO:0000259" key="1">
    <source>
        <dbReference type="PROSITE" id="PS50943"/>
    </source>
</evidence>
<reference evidence="2 3" key="1">
    <citation type="submission" date="2015-08" db="EMBL/GenBank/DDBJ databases">
        <title>The complete genome sequence of Bacillus beveridgei MLTeJB.</title>
        <authorList>
            <person name="Hanson T.E."/>
            <person name="Mesa C."/>
            <person name="Basesman S.M."/>
            <person name="Oremland R.S."/>
        </authorList>
    </citation>
    <scope>NUCLEOTIDE SEQUENCE [LARGE SCALE GENOMIC DNA]</scope>
    <source>
        <strain evidence="2 3">MLTeJB</strain>
    </source>
</reference>
<dbReference type="SUPFAM" id="SSF47413">
    <property type="entry name" value="lambda repressor-like DNA-binding domains"/>
    <property type="match status" value="1"/>
</dbReference>
<sequence length="161" mass="18448">MKNRNINSEERILSSKLATAVKYHRNKKKLSLAEVSNRTGVSAGYLCRIENGIRRNVSIPVIQALSECLNTNFFHYLELGNDQEKELSDIEEILLDLDFTVGGEEVSSKERQLIVSTIEFVTKEMRDMHINFSKQSELLGMVKELQDEFNRSAFQNESGEM</sequence>
<dbReference type="KEGG" id="bbev:BBEV_0694"/>
<dbReference type="GO" id="GO:0003677">
    <property type="term" value="F:DNA binding"/>
    <property type="evidence" value="ECO:0007669"/>
    <property type="project" value="InterPro"/>
</dbReference>
<dbReference type="RefSeq" id="WP_069364186.1">
    <property type="nucleotide sequence ID" value="NZ_CP012502.1"/>
</dbReference>
<dbReference type="CDD" id="cd00093">
    <property type="entry name" value="HTH_XRE"/>
    <property type="match status" value="1"/>
</dbReference>
<dbReference type="Pfam" id="PF01381">
    <property type="entry name" value="HTH_3"/>
    <property type="match status" value="1"/>
</dbReference>
<accession>A0A1D7QSS0</accession>